<reference evidence="2" key="2">
    <citation type="journal article" date="2008" name="Nucleic Acids Res.">
        <title>The rice annotation project database (RAP-DB): 2008 update.</title>
        <authorList>
            <consortium name="The rice annotation project (RAP)"/>
        </authorList>
    </citation>
    <scope>GENOME REANNOTATION</scope>
    <source>
        <strain evidence="2">cv. Nipponbare</strain>
    </source>
</reference>
<protein>
    <submittedName>
        <fullName evidence="1">Uncharacterized protein</fullName>
    </submittedName>
</protein>
<accession>Q10D37</accession>
<name>Q10D37_ORYSJ</name>
<proteinExistence type="predicted"/>
<dbReference type="EMBL" id="AC096855">
    <property type="protein sequence ID" value="AAR87305.1"/>
    <property type="molecule type" value="Genomic_DNA"/>
</dbReference>
<dbReference type="Proteomes" id="UP000000763">
    <property type="component" value="Chromosome 3"/>
</dbReference>
<organism evidence="1 2">
    <name type="scientific">Oryza sativa subsp. japonica</name>
    <name type="common">Rice</name>
    <dbReference type="NCBI Taxonomy" id="39947"/>
    <lineage>
        <taxon>Eukaryota</taxon>
        <taxon>Viridiplantae</taxon>
        <taxon>Streptophyta</taxon>
        <taxon>Embryophyta</taxon>
        <taxon>Tracheophyta</taxon>
        <taxon>Spermatophyta</taxon>
        <taxon>Magnoliopsida</taxon>
        <taxon>Liliopsida</taxon>
        <taxon>Poales</taxon>
        <taxon>Poaceae</taxon>
        <taxon>BOP clade</taxon>
        <taxon>Oryzoideae</taxon>
        <taxon>Oryzeae</taxon>
        <taxon>Oryzinae</taxon>
        <taxon>Oryza</taxon>
        <taxon>Oryza sativa</taxon>
    </lineage>
</organism>
<evidence type="ECO:0000313" key="1">
    <source>
        <dbReference type="EMBL" id="AAR87305.1"/>
    </source>
</evidence>
<reference evidence="2" key="1">
    <citation type="journal article" date="2005" name="Nature">
        <title>The map-based sequence of the rice genome.</title>
        <authorList>
            <consortium name="International rice genome sequencing project (IRGSP)"/>
            <person name="Matsumoto T."/>
            <person name="Wu J."/>
            <person name="Kanamori H."/>
            <person name="Katayose Y."/>
            <person name="Fujisawa M."/>
            <person name="Namiki N."/>
            <person name="Mizuno H."/>
            <person name="Yamamoto K."/>
            <person name="Antonio B.A."/>
            <person name="Baba T."/>
            <person name="Sakata K."/>
            <person name="Nagamura Y."/>
            <person name="Aoki H."/>
            <person name="Arikawa K."/>
            <person name="Arita K."/>
            <person name="Bito T."/>
            <person name="Chiden Y."/>
            <person name="Fujitsuka N."/>
            <person name="Fukunaka R."/>
            <person name="Hamada M."/>
            <person name="Harada C."/>
            <person name="Hayashi A."/>
            <person name="Hijishita S."/>
            <person name="Honda M."/>
            <person name="Hosokawa S."/>
            <person name="Ichikawa Y."/>
            <person name="Idonuma A."/>
            <person name="Iijima M."/>
            <person name="Ikeda M."/>
            <person name="Ikeno M."/>
            <person name="Ito K."/>
            <person name="Ito S."/>
            <person name="Ito T."/>
            <person name="Ito Y."/>
            <person name="Ito Y."/>
            <person name="Iwabuchi A."/>
            <person name="Kamiya K."/>
            <person name="Karasawa W."/>
            <person name="Kurita K."/>
            <person name="Katagiri S."/>
            <person name="Kikuta A."/>
            <person name="Kobayashi H."/>
            <person name="Kobayashi N."/>
            <person name="Machita K."/>
            <person name="Maehara T."/>
            <person name="Masukawa M."/>
            <person name="Mizubayashi T."/>
            <person name="Mukai Y."/>
            <person name="Nagasaki H."/>
            <person name="Nagata Y."/>
            <person name="Naito S."/>
            <person name="Nakashima M."/>
            <person name="Nakama Y."/>
            <person name="Nakamichi Y."/>
            <person name="Nakamura M."/>
            <person name="Meguro A."/>
            <person name="Negishi M."/>
            <person name="Ohta I."/>
            <person name="Ohta T."/>
            <person name="Okamoto M."/>
            <person name="Ono N."/>
            <person name="Saji S."/>
            <person name="Sakaguchi M."/>
            <person name="Sakai K."/>
            <person name="Shibata M."/>
            <person name="Shimokawa T."/>
            <person name="Song J."/>
            <person name="Takazaki Y."/>
            <person name="Terasawa K."/>
            <person name="Tsugane M."/>
            <person name="Tsuji K."/>
            <person name="Ueda S."/>
            <person name="Waki K."/>
            <person name="Yamagata H."/>
            <person name="Yamamoto M."/>
            <person name="Yamamoto S."/>
            <person name="Yamane H."/>
            <person name="Yoshiki S."/>
            <person name="Yoshihara R."/>
            <person name="Yukawa K."/>
            <person name="Zhong H."/>
            <person name="Yano M."/>
            <person name="Yuan Q."/>
            <person name="Ouyang S."/>
            <person name="Liu J."/>
            <person name="Jones K.M."/>
            <person name="Gansberger K."/>
            <person name="Moffat K."/>
            <person name="Hill J."/>
            <person name="Bera J."/>
            <person name="Fadrosh D."/>
            <person name="Jin S."/>
            <person name="Johri S."/>
            <person name="Kim M."/>
            <person name="Overton L."/>
            <person name="Reardon M."/>
            <person name="Tsitrin T."/>
            <person name="Vuong H."/>
            <person name="Weaver B."/>
            <person name="Ciecko A."/>
            <person name="Tallon L."/>
            <person name="Jackson J."/>
            <person name="Pai G."/>
            <person name="Aken S.V."/>
            <person name="Utterback T."/>
            <person name="Reidmuller S."/>
            <person name="Feldblyum T."/>
            <person name="Hsiao J."/>
            <person name="Zismann V."/>
            <person name="Iobst S."/>
            <person name="de Vazeille A.R."/>
            <person name="Buell C.R."/>
            <person name="Ying K."/>
            <person name="Li Y."/>
            <person name="Lu T."/>
            <person name="Huang Y."/>
            <person name="Zhao Q."/>
            <person name="Feng Q."/>
            <person name="Zhang L."/>
            <person name="Zhu J."/>
            <person name="Weng Q."/>
            <person name="Mu J."/>
            <person name="Lu Y."/>
            <person name="Fan D."/>
            <person name="Liu Y."/>
            <person name="Guan J."/>
            <person name="Zhang Y."/>
            <person name="Yu S."/>
            <person name="Liu X."/>
            <person name="Zhang Y."/>
            <person name="Hong G."/>
            <person name="Han B."/>
            <person name="Choisne N."/>
            <person name="Demange N."/>
            <person name="Orjeda G."/>
            <person name="Samain S."/>
            <person name="Cattolico L."/>
            <person name="Pelletier E."/>
            <person name="Couloux A."/>
            <person name="Segurens B."/>
            <person name="Wincker P."/>
            <person name="D'Hont A."/>
            <person name="Scarpelli C."/>
            <person name="Weissenbach J."/>
            <person name="Salanoubat M."/>
            <person name="Quetier F."/>
            <person name="Yu Y."/>
            <person name="Kim H.R."/>
            <person name="Rambo T."/>
            <person name="Currie J."/>
            <person name="Collura K."/>
            <person name="Luo M."/>
            <person name="Yang T."/>
            <person name="Ammiraju J.S.S."/>
            <person name="Engler F."/>
            <person name="Soderlund C."/>
            <person name="Wing R.A."/>
            <person name="Palmer L.E."/>
            <person name="de la Bastide M."/>
            <person name="Spiegel L."/>
            <person name="Nascimento L."/>
            <person name="Zutavern T."/>
            <person name="O'Shaughnessy A."/>
            <person name="Dike S."/>
            <person name="Dedhia N."/>
            <person name="Preston R."/>
            <person name="Balija V."/>
            <person name="McCombie W.R."/>
            <person name="Chow T."/>
            <person name="Chen H."/>
            <person name="Chung M."/>
            <person name="Chen C."/>
            <person name="Shaw J."/>
            <person name="Wu H."/>
            <person name="Hsiao K."/>
            <person name="Chao Y."/>
            <person name="Chu M."/>
            <person name="Cheng C."/>
            <person name="Hour A."/>
            <person name="Lee P."/>
            <person name="Lin S."/>
            <person name="Lin Y."/>
            <person name="Liou J."/>
            <person name="Liu S."/>
            <person name="Hsing Y."/>
            <person name="Raghuvanshi S."/>
            <person name="Mohanty A."/>
            <person name="Bharti A.K."/>
            <person name="Gaur A."/>
            <person name="Gupta V."/>
            <person name="Kumar D."/>
            <person name="Ravi V."/>
            <person name="Vij S."/>
            <person name="Kapur A."/>
            <person name="Khurana P."/>
            <person name="Khurana P."/>
            <person name="Khurana J.P."/>
            <person name="Tyagi A.K."/>
            <person name="Gaikwad K."/>
            <person name="Singh A."/>
            <person name="Dalal V."/>
            <person name="Srivastava S."/>
            <person name="Dixit A."/>
            <person name="Pal A.K."/>
            <person name="Ghazi I.A."/>
            <person name="Yadav M."/>
            <person name="Pandit A."/>
            <person name="Bhargava A."/>
            <person name="Sureshbabu K."/>
            <person name="Batra K."/>
            <person name="Sharma T.R."/>
            <person name="Mohapatra T."/>
            <person name="Singh N.K."/>
            <person name="Messing J."/>
            <person name="Nelson A.B."/>
            <person name="Fuks G."/>
            <person name="Kavchok S."/>
            <person name="Keizer G."/>
            <person name="Linton E."/>
            <person name="Llaca V."/>
            <person name="Song R."/>
            <person name="Tanyolac B."/>
            <person name="Young S."/>
            <person name="Ho-Il K."/>
            <person name="Hahn J.H."/>
            <person name="Sangsakoo G."/>
            <person name="Vanavichit A."/>
            <person name="de Mattos Luiz.A.T."/>
            <person name="Zimmer P.D."/>
            <person name="Malone G."/>
            <person name="Dellagostin O."/>
            <person name="de Oliveira A.C."/>
            <person name="Bevan M."/>
            <person name="Bancroft I."/>
            <person name="Minx P."/>
            <person name="Cordum H."/>
            <person name="Wilson R."/>
            <person name="Cheng Z."/>
            <person name="Jin W."/>
            <person name="Jiang J."/>
            <person name="Leong S.A."/>
            <person name="Iwama H."/>
            <person name="Gojobori T."/>
            <person name="Itoh T."/>
            <person name="Niimura Y."/>
            <person name="Fujii Y."/>
            <person name="Habara T."/>
            <person name="Sakai H."/>
            <person name="Sato Y."/>
            <person name="Wilson G."/>
            <person name="Kumar K."/>
            <person name="McCouch S."/>
            <person name="Juretic N."/>
            <person name="Hoen D."/>
            <person name="Wright S."/>
            <person name="Bruskiewich R."/>
            <person name="Bureau T."/>
            <person name="Miyao A."/>
            <person name="Hirochika H."/>
            <person name="Nishikawa T."/>
            <person name="Kadowaki K."/>
            <person name="Sugiura M."/>
            <person name="Burr B."/>
            <person name="Sasaki T."/>
        </authorList>
    </citation>
    <scope>NUCLEOTIDE SEQUENCE [LARGE SCALE GENOMIC DNA]</scope>
    <source>
        <strain evidence="2">cv. Nipponbare</strain>
    </source>
</reference>
<evidence type="ECO:0000313" key="2">
    <source>
        <dbReference type="Proteomes" id="UP000000763"/>
    </source>
</evidence>
<gene>
    <name evidence="1" type="primary">OJ1365_D05.8</name>
</gene>
<sequence>MANNQQPTTKKLGHVRSCNGLSTENLADVVRRRSIMESKQQQYNDR</sequence>
<dbReference type="AlphaFoldDB" id="Q10D37"/>